<evidence type="ECO:0000313" key="1">
    <source>
        <dbReference type="EMBL" id="KYP69926.1"/>
    </source>
</evidence>
<name>A0A151TSI5_CAJCA</name>
<gene>
    <name evidence="1" type="ORF">KK1_009133</name>
</gene>
<organism evidence="1 2">
    <name type="scientific">Cajanus cajan</name>
    <name type="common">Pigeon pea</name>
    <name type="synonym">Cajanus indicus</name>
    <dbReference type="NCBI Taxonomy" id="3821"/>
    <lineage>
        <taxon>Eukaryota</taxon>
        <taxon>Viridiplantae</taxon>
        <taxon>Streptophyta</taxon>
        <taxon>Embryophyta</taxon>
        <taxon>Tracheophyta</taxon>
        <taxon>Spermatophyta</taxon>
        <taxon>Magnoliopsida</taxon>
        <taxon>eudicotyledons</taxon>
        <taxon>Gunneridae</taxon>
        <taxon>Pentapetalae</taxon>
        <taxon>rosids</taxon>
        <taxon>fabids</taxon>
        <taxon>Fabales</taxon>
        <taxon>Fabaceae</taxon>
        <taxon>Papilionoideae</taxon>
        <taxon>50 kb inversion clade</taxon>
        <taxon>NPAAA clade</taxon>
        <taxon>indigoferoid/millettioid clade</taxon>
        <taxon>Phaseoleae</taxon>
        <taxon>Cajanus</taxon>
    </lineage>
</organism>
<feature type="non-terminal residue" evidence="1">
    <location>
        <position position="1"/>
    </location>
</feature>
<dbReference type="InterPro" id="IPR012337">
    <property type="entry name" value="RNaseH-like_sf"/>
</dbReference>
<dbReference type="EMBL" id="CM003605">
    <property type="protein sequence ID" value="KYP69926.1"/>
    <property type="molecule type" value="Genomic_DNA"/>
</dbReference>
<reference evidence="1 2" key="1">
    <citation type="journal article" date="2012" name="Nat. Biotechnol.">
        <title>Draft genome sequence of pigeonpea (Cajanus cajan), an orphan legume crop of resource-poor farmers.</title>
        <authorList>
            <person name="Varshney R.K."/>
            <person name="Chen W."/>
            <person name="Li Y."/>
            <person name="Bharti A.K."/>
            <person name="Saxena R.K."/>
            <person name="Schlueter J.A."/>
            <person name="Donoghue M.T."/>
            <person name="Azam S."/>
            <person name="Fan G."/>
            <person name="Whaley A.M."/>
            <person name="Farmer A.D."/>
            <person name="Sheridan J."/>
            <person name="Iwata A."/>
            <person name="Tuteja R."/>
            <person name="Penmetsa R.V."/>
            <person name="Wu W."/>
            <person name="Upadhyaya H.D."/>
            <person name="Yang S.P."/>
            <person name="Shah T."/>
            <person name="Saxena K.B."/>
            <person name="Michael T."/>
            <person name="McCombie W.R."/>
            <person name="Yang B."/>
            <person name="Zhang G."/>
            <person name="Yang H."/>
            <person name="Wang J."/>
            <person name="Spillane C."/>
            <person name="Cook D.R."/>
            <person name="May G.D."/>
            <person name="Xu X."/>
            <person name="Jackson S.A."/>
        </authorList>
    </citation>
    <scope>NUCLEOTIDE SEQUENCE [LARGE SCALE GENOMIC DNA]</scope>
    <source>
        <strain evidence="2">cv. Asha</strain>
    </source>
</reference>
<dbReference type="AlphaFoldDB" id="A0A151TSI5"/>
<sequence>PQFKIISCVTISNYCMQVFNDEKKVEKIVVYKYANGSLATNTWTSIQNFNYMCIKTHYIHEAFRLNKKILKFCLIVDHKGEIIGITLENRLKDWDIEKICCVTVDNESANNVTISYLARSLSVWNGHTLLN</sequence>
<evidence type="ECO:0000313" key="2">
    <source>
        <dbReference type="Proteomes" id="UP000075243"/>
    </source>
</evidence>
<proteinExistence type="predicted"/>
<dbReference type="SUPFAM" id="SSF53098">
    <property type="entry name" value="Ribonuclease H-like"/>
    <property type="match status" value="1"/>
</dbReference>
<protein>
    <submittedName>
        <fullName evidence="1">AC9 transposase</fullName>
    </submittedName>
</protein>
<keyword evidence="2" id="KW-1185">Reference proteome</keyword>
<dbReference type="Gramene" id="C.cajan_08874.t">
    <property type="protein sequence ID" value="C.cajan_08874.t.cds1"/>
    <property type="gene ID" value="C.cajan_08874"/>
</dbReference>
<dbReference type="STRING" id="3821.A0A151TSI5"/>
<dbReference type="OMA" id="KTHYIHE"/>
<dbReference type="Proteomes" id="UP000075243">
    <property type="component" value="Chromosome 3"/>
</dbReference>
<dbReference type="InterPro" id="IPR052035">
    <property type="entry name" value="ZnF_BED_domain_contain"/>
</dbReference>
<dbReference type="PANTHER" id="PTHR46481:SF2">
    <property type="entry name" value="BED-TYPE DOMAIN-CONTAINING PROTEIN"/>
    <property type="match status" value="1"/>
</dbReference>
<dbReference type="PANTHER" id="PTHR46481">
    <property type="entry name" value="ZINC FINGER BED DOMAIN-CONTAINING PROTEIN 4"/>
    <property type="match status" value="1"/>
</dbReference>
<accession>A0A151TSI5</accession>